<dbReference type="PANTHER" id="PTHR34296:SF2">
    <property type="entry name" value="ABC TRANSPORTER GUANOSINE-BINDING PROTEIN NUPN"/>
    <property type="match status" value="1"/>
</dbReference>
<evidence type="ECO:0000313" key="10">
    <source>
        <dbReference type="Proteomes" id="UP000276349"/>
    </source>
</evidence>
<dbReference type="Proteomes" id="UP000276349">
    <property type="component" value="Unassembled WGS sequence"/>
</dbReference>
<dbReference type="CDD" id="cd06354">
    <property type="entry name" value="PBP1_PrnA-like"/>
    <property type="match status" value="1"/>
</dbReference>
<dbReference type="OrthoDB" id="9784230at2"/>
<dbReference type="AlphaFoldDB" id="A0A431UVZ4"/>
<evidence type="ECO:0000256" key="5">
    <source>
        <dbReference type="ARBA" id="ARBA00023136"/>
    </source>
</evidence>
<feature type="domain" description="ABC transporter substrate-binding protein PnrA-like" evidence="8">
    <location>
        <begin position="46"/>
        <end position="356"/>
    </location>
</feature>
<organism evidence="9 10">
    <name type="scientific">Lysinibacillus telephonicus</name>
    <dbReference type="NCBI Taxonomy" id="1714840"/>
    <lineage>
        <taxon>Bacteria</taxon>
        <taxon>Bacillati</taxon>
        <taxon>Bacillota</taxon>
        <taxon>Bacilli</taxon>
        <taxon>Bacillales</taxon>
        <taxon>Bacillaceae</taxon>
        <taxon>Lysinibacillus</taxon>
    </lineage>
</organism>
<dbReference type="SUPFAM" id="SSF53822">
    <property type="entry name" value="Periplasmic binding protein-like I"/>
    <property type="match status" value="1"/>
</dbReference>
<keyword evidence="4 7" id="KW-0732">Signal</keyword>
<evidence type="ECO:0000256" key="7">
    <source>
        <dbReference type="SAM" id="SignalP"/>
    </source>
</evidence>
<dbReference type="PANTHER" id="PTHR34296">
    <property type="entry name" value="TRANSCRIPTIONAL ACTIVATOR PROTEIN MED"/>
    <property type="match status" value="1"/>
</dbReference>
<keyword evidence="6" id="KW-0449">Lipoprotein</keyword>
<proteinExistence type="inferred from homology"/>
<dbReference type="GO" id="GO:0005886">
    <property type="term" value="C:plasma membrane"/>
    <property type="evidence" value="ECO:0007669"/>
    <property type="project" value="UniProtKB-SubCell"/>
</dbReference>
<dbReference type="InterPro" id="IPR003760">
    <property type="entry name" value="PnrA-like"/>
</dbReference>
<evidence type="ECO:0000259" key="8">
    <source>
        <dbReference type="Pfam" id="PF02608"/>
    </source>
</evidence>
<evidence type="ECO:0000256" key="2">
    <source>
        <dbReference type="ARBA" id="ARBA00008610"/>
    </source>
</evidence>
<keyword evidence="3" id="KW-1003">Cell membrane</keyword>
<sequence>MKKRKFAFALSGLLALGTILGACGGKEETEETGTTTDTETTEETFSVAMVTDTGGVDDKSFNQSTWEGIQAFGEENGLEKGDGGFDYLQSASESDYVSNLTRLIRRDFDLVYAVGYLMHDAVVEVADQQPDAKIAIIDEVIEGKDNVASIMFRANEASFLAGVAAALESKSGKIGFIGGMEGPIIGGFQAGFEAGVAAVNPDIKVDVEYAASFSDAAKGQQIAKRMYDSGVDIIFHAAGGVGSGLFTEAKERKQKDPNANVWAIGVDRDQYDEGQVDADTNIVLTSVLKRVDVAAQEVAKLAQEGKFPGGETITYGLADQGVDLADSRGAISEETLAKVEEFKQQIIDGTIKVPEQPGE</sequence>
<evidence type="ECO:0000256" key="3">
    <source>
        <dbReference type="ARBA" id="ARBA00022475"/>
    </source>
</evidence>
<dbReference type="InterPro" id="IPR050957">
    <property type="entry name" value="BMP_lipoprotein"/>
</dbReference>
<dbReference type="PROSITE" id="PS51257">
    <property type="entry name" value="PROKAR_LIPOPROTEIN"/>
    <property type="match status" value="1"/>
</dbReference>
<comment type="caution">
    <text evidence="9">The sequence shown here is derived from an EMBL/GenBank/DDBJ whole genome shotgun (WGS) entry which is preliminary data.</text>
</comment>
<dbReference type="InterPro" id="IPR028082">
    <property type="entry name" value="Peripla_BP_I"/>
</dbReference>
<evidence type="ECO:0000256" key="1">
    <source>
        <dbReference type="ARBA" id="ARBA00004193"/>
    </source>
</evidence>
<reference evidence="9 10" key="1">
    <citation type="submission" date="2018-12" db="EMBL/GenBank/DDBJ databases">
        <authorList>
            <person name="Yu L."/>
        </authorList>
    </citation>
    <scope>NUCLEOTIDE SEQUENCE [LARGE SCALE GENOMIC DNA]</scope>
    <source>
        <strain evidence="9 10">S5H2222</strain>
    </source>
</reference>
<evidence type="ECO:0000313" key="9">
    <source>
        <dbReference type="EMBL" id="RTQ95265.1"/>
    </source>
</evidence>
<feature type="signal peptide" evidence="7">
    <location>
        <begin position="1"/>
        <end position="24"/>
    </location>
</feature>
<evidence type="ECO:0000256" key="4">
    <source>
        <dbReference type="ARBA" id="ARBA00022729"/>
    </source>
</evidence>
<comment type="similarity">
    <text evidence="2">Belongs to the BMP lipoprotein family.</text>
</comment>
<dbReference type="RefSeq" id="WP_126293017.1">
    <property type="nucleotide sequence ID" value="NZ_CP155468.1"/>
</dbReference>
<comment type="subcellular location">
    <subcellularLocation>
        <location evidence="1">Cell membrane</location>
        <topology evidence="1">Lipid-anchor</topology>
    </subcellularLocation>
</comment>
<gene>
    <name evidence="9" type="ORF">EKG35_03905</name>
</gene>
<feature type="chain" id="PRO_5038612639" evidence="7">
    <location>
        <begin position="25"/>
        <end position="359"/>
    </location>
</feature>
<dbReference type="EMBL" id="RXNR01000007">
    <property type="protein sequence ID" value="RTQ95265.1"/>
    <property type="molecule type" value="Genomic_DNA"/>
</dbReference>
<keyword evidence="10" id="KW-1185">Reference proteome</keyword>
<protein>
    <submittedName>
        <fullName evidence="9">BMP family ABC transporter substrate-binding protein</fullName>
    </submittedName>
</protein>
<accession>A0A431UVZ4</accession>
<dbReference type="Gene3D" id="3.40.50.2300">
    <property type="match status" value="2"/>
</dbReference>
<evidence type="ECO:0000256" key="6">
    <source>
        <dbReference type="ARBA" id="ARBA00023288"/>
    </source>
</evidence>
<keyword evidence="5" id="KW-0472">Membrane</keyword>
<dbReference type="Pfam" id="PF02608">
    <property type="entry name" value="Bmp"/>
    <property type="match status" value="1"/>
</dbReference>
<name>A0A431UVZ4_9BACI</name>